<keyword evidence="2" id="KW-1185">Reference proteome</keyword>
<evidence type="ECO:0000313" key="1">
    <source>
        <dbReference type="EMBL" id="UOQ59517.1"/>
    </source>
</evidence>
<name>A0ABY4FTC9_9MICO</name>
<dbReference type="Proteomes" id="UP000831775">
    <property type="component" value="Chromosome"/>
</dbReference>
<protein>
    <submittedName>
        <fullName evidence="1">SOS response-associated peptidase</fullName>
    </submittedName>
</protein>
<gene>
    <name evidence="1" type="ORF">MUN76_10690</name>
</gene>
<organism evidence="1 2">
    <name type="scientific">Leucobacter rhizosphaerae</name>
    <dbReference type="NCBI Taxonomy" id="2932245"/>
    <lineage>
        <taxon>Bacteria</taxon>
        <taxon>Bacillati</taxon>
        <taxon>Actinomycetota</taxon>
        <taxon>Actinomycetes</taxon>
        <taxon>Micrococcales</taxon>
        <taxon>Microbacteriaceae</taxon>
        <taxon>Leucobacter</taxon>
    </lineage>
</organism>
<evidence type="ECO:0000313" key="2">
    <source>
        <dbReference type="Proteomes" id="UP000831775"/>
    </source>
</evidence>
<dbReference type="SUPFAM" id="SSF143081">
    <property type="entry name" value="BB1717-like"/>
    <property type="match status" value="1"/>
</dbReference>
<accession>A0ABY4FTC9</accession>
<dbReference type="EMBL" id="CP095043">
    <property type="protein sequence ID" value="UOQ59517.1"/>
    <property type="molecule type" value="Genomic_DNA"/>
</dbReference>
<sequence>MCASYGLGGGPYGGGIPADLPPLDEREVAEDLARWAAEHRNTARITGKRARNVNPLIRDTGSGRELHYGWWWLWVGGAPAKFSAFNSRDDALTRRWRGAFQTRALLPATWYIEKKQHFALEDGALFGIAAITTEADDADGSPLTSYSMVTRHGVGDAEHVLSDRGEARMPLILPREFHDTWLDPERAGDAALIADAVAASEEICRAAKNLGSVPGSE</sequence>
<dbReference type="Gene3D" id="3.90.1680.10">
    <property type="entry name" value="SOS response associated peptidase-like"/>
    <property type="match status" value="1"/>
</dbReference>
<dbReference type="InterPro" id="IPR036590">
    <property type="entry name" value="SRAP-like"/>
</dbReference>
<dbReference type="InterPro" id="IPR003738">
    <property type="entry name" value="SRAP"/>
</dbReference>
<reference evidence="1 2" key="1">
    <citation type="submission" date="2022-04" db="EMBL/GenBank/DDBJ databases">
        <title>Leucobacter sp. isolated from rhizosphere of onion.</title>
        <authorList>
            <person name="Won M."/>
            <person name="Lee C.-M."/>
            <person name="Woen H.-Y."/>
            <person name="Kwon S.-W."/>
        </authorList>
    </citation>
    <scope>NUCLEOTIDE SEQUENCE [LARGE SCALE GENOMIC DNA]</scope>
    <source>
        <strain evidence="1 2">H25R-14</strain>
    </source>
</reference>
<proteinExistence type="predicted"/>
<dbReference type="Pfam" id="PF02586">
    <property type="entry name" value="SRAP"/>
    <property type="match status" value="1"/>
</dbReference>
<dbReference type="RefSeq" id="WP_244684568.1">
    <property type="nucleotide sequence ID" value="NZ_CP095043.1"/>
</dbReference>